<dbReference type="GO" id="GO:0015920">
    <property type="term" value="P:lipopolysaccharide transport"/>
    <property type="evidence" value="ECO:0007669"/>
    <property type="project" value="UniProtKB-UniRule"/>
</dbReference>
<evidence type="ECO:0000313" key="8">
    <source>
        <dbReference type="Proteomes" id="UP000199420"/>
    </source>
</evidence>
<keyword evidence="8" id="KW-1185">Reference proteome</keyword>
<comment type="subunit">
    <text evidence="4">Component of the lipopolysaccharide transport and assembly complex.</text>
</comment>
<evidence type="ECO:0000256" key="4">
    <source>
        <dbReference type="HAMAP-Rule" id="MF_01914"/>
    </source>
</evidence>
<evidence type="ECO:0000256" key="5">
    <source>
        <dbReference type="SAM" id="MobiDB-lite"/>
    </source>
</evidence>
<keyword evidence="2 4" id="KW-0732">Signal</keyword>
<dbReference type="Proteomes" id="UP000199420">
    <property type="component" value="Unassembled WGS sequence"/>
</dbReference>
<dbReference type="NCBIfam" id="TIGR03002">
    <property type="entry name" value="outer_YhbN_LptA"/>
    <property type="match status" value="1"/>
</dbReference>
<feature type="region of interest" description="Disordered" evidence="5">
    <location>
        <begin position="150"/>
        <end position="218"/>
    </location>
</feature>
<organism evidence="7 8">
    <name type="scientific">Frateuria terrea</name>
    <dbReference type="NCBI Taxonomy" id="529704"/>
    <lineage>
        <taxon>Bacteria</taxon>
        <taxon>Pseudomonadati</taxon>
        <taxon>Pseudomonadota</taxon>
        <taxon>Gammaproteobacteria</taxon>
        <taxon>Lysobacterales</taxon>
        <taxon>Rhodanobacteraceae</taxon>
        <taxon>Frateuria</taxon>
    </lineage>
</organism>
<dbReference type="GO" id="GO:0030288">
    <property type="term" value="C:outer membrane-bounded periplasmic space"/>
    <property type="evidence" value="ECO:0007669"/>
    <property type="project" value="TreeGrafter"/>
</dbReference>
<dbReference type="GO" id="GO:0001530">
    <property type="term" value="F:lipopolysaccharide binding"/>
    <property type="evidence" value="ECO:0007669"/>
    <property type="project" value="InterPro"/>
</dbReference>
<comment type="subcellular location">
    <subcellularLocation>
        <location evidence="4">Periplasm</location>
    </subcellularLocation>
</comment>
<reference evidence="7 8" key="1">
    <citation type="submission" date="2016-10" db="EMBL/GenBank/DDBJ databases">
        <authorList>
            <person name="de Groot N.N."/>
        </authorList>
    </citation>
    <scope>NUCLEOTIDE SEQUENCE [LARGE SCALE GENOMIC DNA]</scope>
    <source>
        <strain evidence="7 8">DSM 26515</strain>
    </source>
</reference>
<keyword evidence="3 4" id="KW-0574">Periplasm</keyword>
<dbReference type="Gene3D" id="2.60.450.10">
    <property type="entry name" value="Lipopolysaccharide (LPS) transport protein A like domain"/>
    <property type="match status" value="1"/>
</dbReference>
<name>A0A1H6YQL8_9GAMM</name>
<evidence type="ECO:0000256" key="3">
    <source>
        <dbReference type="ARBA" id="ARBA00022764"/>
    </source>
</evidence>
<dbReference type="InterPro" id="IPR005653">
    <property type="entry name" value="OstA-like_N"/>
</dbReference>
<dbReference type="AlphaFoldDB" id="A0A1H6YQL8"/>
<proteinExistence type="inferred from homology"/>
<dbReference type="EMBL" id="FNYC01000007">
    <property type="protein sequence ID" value="SEJ43618.1"/>
    <property type="molecule type" value="Genomic_DNA"/>
</dbReference>
<sequence length="218" mass="22420" precursor="true">MTSTPRSRLASMRASCALAALGLLVLSPAHAKTTDRDQPMNVDASHFDGFQKPNSVSTLTGNVVITQGSLRATADRGKVYFDANSQISRVVLTGSPAHIQQLDDNGNLMQGDAATIDYQVTKDFAVLQGHASITQQGRGEAHGDRLTYNTQTSQMTGDSGGDNRVHMVFKPKPKSGAPAAPAGNVPAPSGTTTAPAGNAPAPATSTPSPAPATSSGQP</sequence>
<feature type="chain" id="PRO_5011801238" description="Lipopolysaccharide export system protein LptA" evidence="4">
    <location>
        <begin position="32"/>
        <end position="218"/>
    </location>
</feature>
<feature type="domain" description="Organic solvent tolerance-like N-terminal" evidence="6">
    <location>
        <begin position="42"/>
        <end position="152"/>
    </location>
</feature>
<evidence type="ECO:0000259" key="6">
    <source>
        <dbReference type="Pfam" id="PF03968"/>
    </source>
</evidence>
<keyword evidence="1 4" id="KW-0813">Transport</keyword>
<evidence type="ECO:0000256" key="2">
    <source>
        <dbReference type="ARBA" id="ARBA00022729"/>
    </source>
</evidence>
<comment type="function">
    <text evidence="4">Involved in the assembly of lipopolysaccharide (LPS). Required for the translocation of LPS from the inner membrane to the outer membrane. May form a bridge between the inner membrane and the outer membrane, via interactions with LptC and LptD, thereby facilitating LPS transfer across the periplasm.</text>
</comment>
<dbReference type="InterPro" id="IPR052037">
    <property type="entry name" value="LPS_export_LptA"/>
</dbReference>
<dbReference type="OrthoDB" id="9795964at2"/>
<comment type="similarity">
    <text evidence="4">Belongs to the LptA family.</text>
</comment>
<feature type="signal peptide" evidence="4">
    <location>
        <begin position="1"/>
        <end position="31"/>
    </location>
</feature>
<dbReference type="GO" id="GO:0009279">
    <property type="term" value="C:cell outer membrane"/>
    <property type="evidence" value="ECO:0007669"/>
    <property type="project" value="TreeGrafter"/>
</dbReference>
<dbReference type="PANTHER" id="PTHR36504">
    <property type="entry name" value="LIPOPOLYSACCHARIDE EXPORT SYSTEM PROTEIN LPTA"/>
    <property type="match status" value="1"/>
</dbReference>
<evidence type="ECO:0000313" key="7">
    <source>
        <dbReference type="EMBL" id="SEJ43618.1"/>
    </source>
</evidence>
<dbReference type="HAMAP" id="MF_01914">
    <property type="entry name" value="LPS_assembly_LptA"/>
    <property type="match status" value="1"/>
</dbReference>
<gene>
    <name evidence="4" type="primary">lptA</name>
    <name evidence="7" type="ORF">SAMN04487997_3368</name>
</gene>
<accession>A0A1H6YQL8</accession>
<feature type="compositionally biased region" description="Low complexity" evidence="5">
    <location>
        <begin position="174"/>
        <end position="218"/>
    </location>
</feature>
<dbReference type="STRING" id="529704.SAMN02927913_3315"/>
<dbReference type="Pfam" id="PF03968">
    <property type="entry name" value="LptD_N"/>
    <property type="match status" value="1"/>
</dbReference>
<evidence type="ECO:0000256" key="1">
    <source>
        <dbReference type="ARBA" id="ARBA00022448"/>
    </source>
</evidence>
<protein>
    <recommendedName>
        <fullName evidence="4">Lipopolysaccharide export system protein LptA</fullName>
    </recommendedName>
</protein>
<dbReference type="PANTHER" id="PTHR36504:SF1">
    <property type="entry name" value="LIPOPOLYSACCHARIDE EXPORT SYSTEM PROTEIN LPTA"/>
    <property type="match status" value="1"/>
</dbReference>
<dbReference type="GO" id="GO:0017089">
    <property type="term" value="F:glycolipid transfer activity"/>
    <property type="evidence" value="ECO:0007669"/>
    <property type="project" value="TreeGrafter"/>
</dbReference>
<dbReference type="InterPro" id="IPR014340">
    <property type="entry name" value="LptA"/>
</dbReference>
<dbReference type="GO" id="GO:0043165">
    <property type="term" value="P:Gram-negative-bacterium-type cell outer membrane assembly"/>
    <property type="evidence" value="ECO:0007669"/>
    <property type="project" value="UniProtKB-UniRule"/>
</dbReference>